<dbReference type="PANTHER" id="PTHR11098">
    <property type="entry name" value="NICOTINATE PHOSPHORIBOSYLTRANSFERASE"/>
    <property type="match status" value="1"/>
</dbReference>
<dbReference type="OrthoDB" id="193380at2759"/>
<dbReference type="Gene3D" id="3.20.140.10">
    <property type="entry name" value="nicotinate phosphoribosyltransferase"/>
    <property type="match status" value="1"/>
</dbReference>
<dbReference type="EMBL" id="UYRU01064095">
    <property type="protein sequence ID" value="VDN15922.1"/>
    <property type="molecule type" value="Genomic_DNA"/>
</dbReference>
<accession>A0A3P7P748</accession>
<organism evidence="8 9">
    <name type="scientific">Dibothriocephalus latus</name>
    <name type="common">Fish tapeworm</name>
    <name type="synonym">Diphyllobothrium latum</name>
    <dbReference type="NCBI Taxonomy" id="60516"/>
    <lineage>
        <taxon>Eukaryota</taxon>
        <taxon>Metazoa</taxon>
        <taxon>Spiralia</taxon>
        <taxon>Lophotrochozoa</taxon>
        <taxon>Platyhelminthes</taxon>
        <taxon>Cestoda</taxon>
        <taxon>Eucestoda</taxon>
        <taxon>Diphyllobothriidea</taxon>
        <taxon>Diphyllobothriidae</taxon>
        <taxon>Dibothriocephalus</taxon>
    </lineage>
</organism>
<evidence type="ECO:0000256" key="3">
    <source>
        <dbReference type="ARBA" id="ARBA00022553"/>
    </source>
</evidence>
<dbReference type="Pfam" id="PF17956">
    <property type="entry name" value="NAPRTase_C"/>
    <property type="match status" value="1"/>
</dbReference>
<reference evidence="8 9" key="1">
    <citation type="submission" date="2018-11" db="EMBL/GenBank/DDBJ databases">
        <authorList>
            <consortium name="Pathogen Informatics"/>
        </authorList>
    </citation>
    <scope>NUCLEOTIDE SEQUENCE [LARGE SCALE GENOMIC DNA]</scope>
</reference>
<evidence type="ECO:0000259" key="7">
    <source>
        <dbReference type="Pfam" id="PF17956"/>
    </source>
</evidence>
<gene>
    <name evidence="8" type="ORF">DILT_LOCUS11753</name>
</gene>
<dbReference type="SUPFAM" id="SSF51690">
    <property type="entry name" value="Nicotinate/Quinolinate PRTase C-terminal domain-like"/>
    <property type="match status" value="1"/>
</dbReference>
<dbReference type="GO" id="GO:0005829">
    <property type="term" value="C:cytosol"/>
    <property type="evidence" value="ECO:0007669"/>
    <property type="project" value="TreeGrafter"/>
</dbReference>
<comment type="pathway">
    <text evidence="1">Cofactor biosynthesis; NAD(+) biosynthesis; nicotinate D-ribonucleotide from nicotinate: step 1/1.</text>
</comment>
<comment type="catalytic activity">
    <reaction evidence="6">
        <text>5-phospho-alpha-D-ribose 1-diphosphate + nicotinate + ATP + H2O = nicotinate beta-D-ribonucleotide + ADP + phosphate + diphosphate</text>
        <dbReference type="Rhea" id="RHEA:36163"/>
        <dbReference type="ChEBI" id="CHEBI:15377"/>
        <dbReference type="ChEBI" id="CHEBI:30616"/>
        <dbReference type="ChEBI" id="CHEBI:32544"/>
        <dbReference type="ChEBI" id="CHEBI:33019"/>
        <dbReference type="ChEBI" id="CHEBI:43474"/>
        <dbReference type="ChEBI" id="CHEBI:57502"/>
        <dbReference type="ChEBI" id="CHEBI:58017"/>
        <dbReference type="ChEBI" id="CHEBI:456216"/>
        <dbReference type="EC" id="6.3.4.21"/>
    </reaction>
</comment>
<evidence type="ECO:0000256" key="2">
    <source>
        <dbReference type="ARBA" id="ARBA00013236"/>
    </source>
</evidence>
<dbReference type="GO" id="GO:0004516">
    <property type="term" value="F:nicotinate phosphoribosyltransferase activity"/>
    <property type="evidence" value="ECO:0007669"/>
    <property type="project" value="UniProtKB-EC"/>
</dbReference>
<keyword evidence="3" id="KW-0597">Phosphoprotein</keyword>
<dbReference type="GO" id="GO:0034355">
    <property type="term" value="P:NAD+ biosynthetic process via the salvage pathway"/>
    <property type="evidence" value="ECO:0007669"/>
    <property type="project" value="TreeGrafter"/>
</dbReference>
<dbReference type="Proteomes" id="UP000281553">
    <property type="component" value="Unassembled WGS sequence"/>
</dbReference>
<keyword evidence="9" id="KW-1185">Reference proteome</keyword>
<feature type="domain" description="Nicotinate phosphoribosyltransferase C-terminal" evidence="7">
    <location>
        <begin position="71"/>
        <end position="180"/>
    </location>
</feature>
<evidence type="ECO:0000313" key="8">
    <source>
        <dbReference type="EMBL" id="VDN15922.1"/>
    </source>
</evidence>
<evidence type="ECO:0000256" key="5">
    <source>
        <dbReference type="ARBA" id="ARBA00022642"/>
    </source>
</evidence>
<dbReference type="InterPro" id="IPR041619">
    <property type="entry name" value="NAPRTase_C"/>
</dbReference>
<proteinExistence type="predicted"/>
<evidence type="ECO:0000256" key="6">
    <source>
        <dbReference type="ARBA" id="ARBA00048668"/>
    </source>
</evidence>
<dbReference type="UniPathway" id="UPA00253">
    <property type="reaction ID" value="UER00457"/>
</dbReference>
<dbReference type="InterPro" id="IPR036068">
    <property type="entry name" value="Nicotinate_pribotase-like_C"/>
</dbReference>
<evidence type="ECO:0000256" key="1">
    <source>
        <dbReference type="ARBA" id="ARBA00004952"/>
    </source>
</evidence>
<sequence>MRGYFGQAVLPHYDYIMFMNGHSIDMFAVGTQLVTCQKQSALGCVCKLVEINGIPTAKLSENVHKMNIPGRKLAYRLFDRKGVALLDLMQAADEKEPTVGERILCRSAYHSAKSVEIIPSAIRKLHMVVWKDGKVACNLPSLEEIRRRVKKSLAELRPDHRRQLNPTPYKVSLSESQYRLTQAIWTSLASGLVLS</sequence>
<dbReference type="PANTHER" id="PTHR11098:SF1">
    <property type="entry name" value="NICOTINATE PHOSPHORIBOSYLTRANSFERASE"/>
    <property type="match status" value="1"/>
</dbReference>
<evidence type="ECO:0000256" key="4">
    <source>
        <dbReference type="ARBA" id="ARBA00022598"/>
    </source>
</evidence>
<protein>
    <recommendedName>
        <fullName evidence="2">nicotinate phosphoribosyltransferase</fullName>
        <ecNumber evidence="2">6.3.4.21</ecNumber>
    </recommendedName>
</protein>
<keyword evidence="4" id="KW-0436">Ligase</keyword>
<dbReference type="AlphaFoldDB" id="A0A3P7P748"/>
<keyword evidence="5" id="KW-0662">Pyridine nucleotide biosynthesis</keyword>
<dbReference type="InterPro" id="IPR007229">
    <property type="entry name" value="Nic_PRibTrfase-Fam"/>
</dbReference>
<dbReference type="EC" id="6.3.4.21" evidence="2"/>
<evidence type="ECO:0000313" key="9">
    <source>
        <dbReference type="Proteomes" id="UP000281553"/>
    </source>
</evidence>
<name>A0A3P7P748_DIBLA</name>